<organism evidence="2 3">
    <name type="scientific">Sclerotinia trifoliorum</name>
    <dbReference type="NCBI Taxonomy" id="28548"/>
    <lineage>
        <taxon>Eukaryota</taxon>
        <taxon>Fungi</taxon>
        <taxon>Dikarya</taxon>
        <taxon>Ascomycota</taxon>
        <taxon>Pezizomycotina</taxon>
        <taxon>Leotiomycetes</taxon>
        <taxon>Helotiales</taxon>
        <taxon>Sclerotiniaceae</taxon>
        <taxon>Sclerotinia</taxon>
    </lineage>
</organism>
<feature type="region of interest" description="Disordered" evidence="1">
    <location>
        <begin position="1"/>
        <end position="69"/>
    </location>
</feature>
<feature type="region of interest" description="Disordered" evidence="1">
    <location>
        <begin position="87"/>
        <end position="108"/>
    </location>
</feature>
<evidence type="ECO:0000313" key="3">
    <source>
        <dbReference type="Proteomes" id="UP000624404"/>
    </source>
</evidence>
<feature type="compositionally biased region" description="Low complexity" evidence="1">
    <location>
        <begin position="87"/>
        <end position="102"/>
    </location>
</feature>
<keyword evidence="3" id="KW-1185">Reference proteome</keyword>
<dbReference type="OrthoDB" id="3559164at2759"/>
<sequence length="461" mass="50314">MRPSHLPRSATSPDLSSPPFDPTTNEAHENTLNRDGAISRVDRYSRILPAAPTNPPPPPPTIASSSRPSGLRHVILASEIKATMQNTMDSSSSTSFLTPTTSHPLETSRKHRFRLNTARQGMQKAFSSMRTHASPSNIGGLSLRKKSPGSGSGSGVSAKVMLRDSVDSAASSGSVDKILIGAPTGMIKKTPEEIQEILRQLGGNGKDFRSSDGSCGSFDEHGGAGRNVGIVGRGNRIGEEGRKIRLQKGKRSARAYSTTSQSTSNSRSTFLSNSILPYPKISTSISTSRSTHTPHDQPKLTAKQRGKLPARSPSPSPSPQISLPIPSLELEQEKKPLGWYTTATLDEIRTTLPSIKKEDLIPDEEIPEFVEGLMRDLEVLKWTAAGVRKKSAVLGLEPAETQDMIEKTQQITTGDDRYKIEEDFAAEEEFDEDARQITREEILRGEFKFTQVEILEREGMM</sequence>
<protein>
    <submittedName>
        <fullName evidence="2">40484da4-122a-4d89-a0ba-80abcf41db96</fullName>
    </submittedName>
</protein>
<feature type="region of interest" description="Disordered" evidence="1">
    <location>
        <begin position="128"/>
        <end position="156"/>
    </location>
</feature>
<proteinExistence type="predicted"/>
<accession>A0A8H2ZME4</accession>
<feature type="region of interest" description="Disordered" evidence="1">
    <location>
        <begin position="203"/>
        <end position="271"/>
    </location>
</feature>
<evidence type="ECO:0000313" key="2">
    <source>
        <dbReference type="EMBL" id="CAD6443281.1"/>
    </source>
</evidence>
<reference evidence="2" key="1">
    <citation type="submission" date="2020-10" db="EMBL/GenBank/DDBJ databases">
        <authorList>
            <person name="Kusch S."/>
        </authorList>
    </citation>
    <scope>NUCLEOTIDE SEQUENCE</scope>
    <source>
        <strain evidence="2">SwB9</strain>
    </source>
</reference>
<gene>
    <name evidence="2" type="ORF">SCLTRI_LOCUS3074</name>
</gene>
<feature type="compositionally biased region" description="Low complexity" evidence="1">
    <location>
        <begin position="257"/>
        <end position="271"/>
    </location>
</feature>
<feature type="compositionally biased region" description="Pro residues" evidence="1">
    <location>
        <begin position="52"/>
        <end position="61"/>
    </location>
</feature>
<dbReference type="Proteomes" id="UP000624404">
    <property type="component" value="Unassembled WGS sequence"/>
</dbReference>
<name>A0A8H2ZME4_9HELO</name>
<dbReference type="AlphaFoldDB" id="A0A8H2ZME4"/>
<evidence type="ECO:0000256" key="1">
    <source>
        <dbReference type="SAM" id="MobiDB-lite"/>
    </source>
</evidence>
<comment type="caution">
    <text evidence="2">The sequence shown here is derived from an EMBL/GenBank/DDBJ whole genome shotgun (WGS) entry which is preliminary data.</text>
</comment>
<dbReference type="EMBL" id="CAJHIA010000010">
    <property type="protein sequence ID" value="CAD6443281.1"/>
    <property type="molecule type" value="Genomic_DNA"/>
</dbReference>
<feature type="compositionally biased region" description="Polar residues" evidence="1">
    <location>
        <begin position="128"/>
        <end position="137"/>
    </location>
</feature>
<feature type="region of interest" description="Disordered" evidence="1">
    <location>
        <begin position="284"/>
        <end position="327"/>
    </location>
</feature>
<feature type="compositionally biased region" description="Basic residues" evidence="1">
    <location>
        <begin position="244"/>
        <end position="253"/>
    </location>
</feature>